<reference evidence="4 5" key="1">
    <citation type="submission" date="2023-03" db="EMBL/GenBank/DDBJ databases">
        <title>Novel Species.</title>
        <authorList>
            <person name="Ma S."/>
        </authorList>
    </citation>
    <scope>NUCLEOTIDE SEQUENCE [LARGE SCALE GENOMIC DNA]</scope>
    <source>
        <strain evidence="4 5">LIND6LT2</strain>
    </source>
</reference>
<protein>
    <submittedName>
        <fullName evidence="4">DegT/DnrJ/EryC1/StrS family aminotransferase</fullName>
        <ecNumber evidence="4">2.6.1.-</ecNumber>
    </submittedName>
</protein>
<keyword evidence="4" id="KW-0032">Aminotransferase</keyword>
<keyword evidence="4" id="KW-0808">Transferase</keyword>
<dbReference type="EC" id="2.6.1.-" evidence="4"/>
<gene>
    <name evidence="4" type="ORF">QBE51_07945</name>
</gene>
<dbReference type="InterPro" id="IPR015424">
    <property type="entry name" value="PyrdxlP-dep_Trfase"/>
</dbReference>
<comment type="similarity">
    <text evidence="2 3">Belongs to the DegT/DnrJ/EryC1 family.</text>
</comment>
<dbReference type="PIRSF" id="PIRSF000390">
    <property type="entry name" value="PLP_StrS"/>
    <property type="match status" value="1"/>
</dbReference>
<dbReference type="CDD" id="cd00616">
    <property type="entry name" value="AHBA_syn"/>
    <property type="match status" value="1"/>
</dbReference>
<dbReference type="Gene3D" id="3.40.640.10">
    <property type="entry name" value="Type I PLP-dependent aspartate aminotransferase-like (Major domain)"/>
    <property type="match status" value="1"/>
</dbReference>
<proteinExistence type="inferred from homology"/>
<dbReference type="GO" id="GO:0008483">
    <property type="term" value="F:transaminase activity"/>
    <property type="evidence" value="ECO:0007669"/>
    <property type="project" value="UniProtKB-KW"/>
</dbReference>
<sequence>MMIPLLDLKKQYETIKNEIDQRLQGVISSAQYIMGEEIKLLEKKMEEYIGCKHAITCANGTDALVLALHALKIGDGDEVITSPFTFFATAEAISRVGAKPVFVDIKKDTYNIDPDKIEEKINKNTKAILPVHIFGQPANMDEIMDIANRYNLYVVEDACQAIGAEYKGKKVGSIGTIGCFSFFPTKNLGAFGDGGMITTNDDTLAALIKALRVHGSGELGRSAYNLINGIKEEQEENIDIEDKTIYDAAKYYNYFIGYNSRLDNIQAAILNVKLKYLDKWNTRRKELADYYTENLKNTQLITPEVHHDAKSVFHLYILQSENRDELVQHLKEKRIATGIYYPVPLHLQKVYKNLGYQKGDLPVSEYLSNRTFAIPLYPELTKEDQDFIINTIYEFEKR</sequence>
<dbReference type="InterPro" id="IPR015421">
    <property type="entry name" value="PyrdxlP-dep_Trfase_major"/>
</dbReference>
<evidence type="ECO:0000256" key="1">
    <source>
        <dbReference type="ARBA" id="ARBA00022898"/>
    </source>
</evidence>
<keyword evidence="1 3" id="KW-0663">Pyridoxal phosphate</keyword>
<evidence type="ECO:0000256" key="2">
    <source>
        <dbReference type="ARBA" id="ARBA00037999"/>
    </source>
</evidence>
<dbReference type="SUPFAM" id="SSF53383">
    <property type="entry name" value="PLP-dependent transferases"/>
    <property type="match status" value="1"/>
</dbReference>
<keyword evidence="5" id="KW-1185">Reference proteome</keyword>
<name>A0ABZ2Y437_9FIRM</name>
<dbReference type="PANTHER" id="PTHR30244:SF36">
    <property type="entry name" value="3-OXO-GLUCOSE-6-PHOSPHATE:GLUTAMATE AMINOTRANSFERASE"/>
    <property type="match status" value="1"/>
</dbReference>
<evidence type="ECO:0000256" key="3">
    <source>
        <dbReference type="RuleBase" id="RU004508"/>
    </source>
</evidence>
<dbReference type="Proteomes" id="UP001486565">
    <property type="component" value="Chromosome"/>
</dbReference>
<organism evidence="4 5">
    <name type="scientific">Defluviitalea saccharophila</name>
    <dbReference type="NCBI Taxonomy" id="879970"/>
    <lineage>
        <taxon>Bacteria</taxon>
        <taxon>Bacillati</taxon>
        <taxon>Bacillota</taxon>
        <taxon>Clostridia</taxon>
        <taxon>Lachnospirales</taxon>
        <taxon>Defluviitaleaceae</taxon>
        <taxon>Defluviitalea</taxon>
    </lineage>
</organism>
<dbReference type="InterPro" id="IPR000653">
    <property type="entry name" value="DegT/StrS_aminotransferase"/>
</dbReference>
<evidence type="ECO:0000313" key="5">
    <source>
        <dbReference type="Proteomes" id="UP001486565"/>
    </source>
</evidence>
<dbReference type="PANTHER" id="PTHR30244">
    <property type="entry name" value="TRANSAMINASE"/>
    <property type="match status" value="1"/>
</dbReference>
<dbReference type="InterPro" id="IPR015422">
    <property type="entry name" value="PyrdxlP-dep_Trfase_small"/>
</dbReference>
<accession>A0ABZ2Y437</accession>
<dbReference type="Gene3D" id="3.90.1150.10">
    <property type="entry name" value="Aspartate Aminotransferase, domain 1"/>
    <property type="match status" value="1"/>
</dbReference>
<dbReference type="EMBL" id="CP121687">
    <property type="protein sequence ID" value="WZL68762.1"/>
    <property type="molecule type" value="Genomic_DNA"/>
</dbReference>
<dbReference type="Pfam" id="PF01041">
    <property type="entry name" value="DegT_DnrJ_EryC1"/>
    <property type="match status" value="1"/>
</dbReference>
<evidence type="ECO:0000313" key="4">
    <source>
        <dbReference type="EMBL" id="WZL68762.1"/>
    </source>
</evidence>